<dbReference type="GO" id="GO:0006935">
    <property type="term" value="P:chemotaxis"/>
    <property type="evidence" value="ECO:0007669"/>
    <property type="project" value="InterPro"/>
</dbReference>
<dbReference type="Proteomes" id="UP000229641">
    <property type="component" value="Unassembled WGS sequence"/>
</dbReference>
<dbReference type="Gene3D" id="2.30.30.40">
    <property type="entry name" value="SH3 Domains"/>
    <property type="match status" value="1"/>
</dbReference>
<dbReference type="InterPro" id="IPR036061">
    <property type="entry name" value="CheW-like_dom_sf"/>
</dbReference>
<dbReference type="PANTHER" id="PTHR22617">
    <property type="entry name" value="CHEMOTAXIS SENSOR HISTIDINE KINASE-RELATED"/>
    <property type="match status" value="1"/>
</dbReference>
<name>A0A2H0LY38_9BACT</name>
<proteinExistence type="predicted"/>
<dbReference type="EMBL" id="PCWA01000051">
    <property type="protein sequence ID" value="PIQ89339.1"/>
    <property type="molecule type" value="Genomic_DNA"/>
</dbReference>
<evidence type="ECO:0000313" key="2">
    <source>
        <dbReference type="EMBL" id="PIQ89339.1"/>
    </source>
</evidence>
<dbReference type="InterPro" id="IPR039315">
    <property type="entry name" value="CheW"/>
</dbReference>
<dbReference type="SMART" id="SM00260">
    <property type="entry name" value="CheW"/>
    <property type="match status" value="1"/>
</dbReference>
<gene>
    <name evidence="2" type="ORF">COV72_03570</name>
</gene>
<comment type="caution">
    <text evidence="2">The sequence shown here is derived from an EMBL/GenBank/DDBJ whole genome shotgun (WGS) entry which is preliminary data.</text>
</comment>
<reference evidence="2 3" key="1">
    <citation type="submission" date="2017-09" db="EMBL/GenBank/DDBJ databases">
        <title>Depth-based differentiation of microbial function through sediment-hosted aquifers and enrichment of novel symbionts in the deep terrestrial subsurface.</title>
        <authorList>
            <person name="Probst A.J."/>
            <person name="Ladd B."/>
            <person name="Jarett J.K."/>
            <person name="Geller-Mcgrath D.E."/>
            <person name="Sieber C.M."/>
            <person name="Emerson J.B."/>
            <person name="Anantharaman K."/>
            <person name="Thomas B.C."/>
            <person name="Malmstrom R."/>
            <person name="Stieglmeier M."/>
            <person name="Klingl A."/>
            <person name="Woyke T."/>
            <person name="Ryan C.M."/>
            <person name="Banfield J.F."/>
        </authorList>
    </citation>
    <scope>NUCLEOTIDE SEQUENCE [LARGE SCALE GENOMIC DNA]</scope>
    <source>
        <strain evidence="2">CG11_big_fil_rev_8_21_14_0_20_42_13</strain>
    </source>
</reference>
<dbReference type="Gene3D" id="2.40.50.180">
    <property type="entry name" value="CheA-289, Domain 4"/>
    <property type="match status" value="1"/>
</dbReference>
<dbReference type="PROSITE" id="PS50851">
    <property type="entry name" value="CHEW"/>
    <property type="match status" value="1"/>
</dbReference>
<dbReference type="Pfam" id="PF01584">
    <property type="entry name" value="CheW"/>
    <property type="match status" value="1"/>
</dbReference>
<dbReference type="AlphaFoldDB" id="A0A2H0LY38"/>
<accession>A0A2H0LY38</accession>
<dbReference type="InterPro" id="IPR002545">
    <property type="entry name" value="CheW-lke_dom"/>
</dbReference>
<dbReference type="GO" id="GO:0005829">
    <property type="term" value="C:cytosol"/>
    <property type="evidence" value="ECO:0007669"/>
    <property type="project" value="TreeGrafter"/>
</dbReference>
<protein>
    <submittedName>
        <fullName evidence="2">Chemotaxis protein CheW</fullName>
    </submittedName>
</protein>
<evidence type="ECO:0000259" key="1">
    <source>
        <dbReference type="PROSITE" id="PS50851"/>
    </source>
</evidence>
<evidence type="ECO:0000313" key="3">
    <source>
        <dbReference type="Proteomes" id="UP000229641"/>
    </source>
</evidence>
<organism evidence="2 3">
    <name type="scientific">Candidatus Ghiorseimicrobium undicola</name>
    <dbReference type="NCBI Taxonomy" id="1974746"/>
    <lineage>
        <taxon>Bacteria</taxon>
        <taxon>Pseudomonadati</taxon>
        <taxon>Candidatus Omnitrophota</taxon>
        <taxon>Candidatus Ghiorseimicrobium</taxon>
    </lineage>
</organism>
<sequence length="163" mass="18242">MHEHQNNKEAVNIVIFTLAGDYFAVDVKNIREILMFREISPIPKTPSFIEGVINLRGHIIGIVDLRKYFDLKVSPTDKDTRIMIVRLKDALLGLIVDSVIEVVSLTREAIESAPAVVSSQIDNNLVSSVAKIGDNMVMILDLESVLGEEQVKHLVEIRNTPRL</sequence>
<dbReference type="PANTHER" id="PTHR22617:SF23">
    <property type="entry name" value="CHEMOTAXIS PROTEIN CHEW"/>
    <property type="match status" value="1"/>
</dbReference>
<dbReference type="SUPFAM" id="SSF50341">
    <property type="entry name" value="CheW-like"/>
    <property type="match status" value="1"/>
</dbReference>
<dbReference type="GO" id="GO:0007165">
    <property type="term" value="P:signal transduction"/>
    <property type="evidence" value="ECO:0007669"/>
    <property type="project" value="InterPro"/>
</dbReference>
<feature type="domain" description="CheW-like" evidence="1">
    <location>
        <begin position="10"/>
        <end position="151"/>
    </location>
</feature>